<dbReference type="STRING" id="1640674.SAMN05216323_100363"/>
<dbReference type="OrthoDB" id="1186563at2"/>
<dbReference type="Pfam" id="PF11751">
    <property type="entry name" value="PorP_SprF"/>
    <property type="match status" value="1"/>
</dbReference>
<dbReference type="Proteomes" id="UP000199452">
    <property type="component" value="Unassembled WGS sequence"/>
</dbReference>
<proteinExistence type="predicted"/>
<keyword evidence="1" id="KW-0732">Signal</keyword>
<feature type="signal peptide" evidence="1">
    <location>
        <begin position="1"/>
        <end position="26"/>
    </location>
</feature>
<name>A0A1G6GRA9_9BACT</name>
<evidence type="ECO:0000313" key="2">
    <source>
        <dbReference type="EMBL" id="SDB84557.1"/>
    </source>
</evidence>
<gene>
    <name evidence="2" type="ORF">SAMN05216323_100363</name>
</gene>
<sequence>MKSARKTVFKFVCIVELMLWTVGAHSQDFTFDQFYPNRVRFNPAYAGSEYFQHLSAVTRYQYPGLGDPYITNGVSFDTYIEPIRSGFAVMATRDAQGGGIYSRNYLDMAYAYKLKVSKEIVIRPSLQVGFGYYQTNPSGIRFPDMYDNGGNLANVESYASQSKMLYDFSGGILFSYRTFYAGLAVHHILEPVEYSTPVGDFKIPRKITLHAGYAIPLESGIRYRYQKKVGHSRIGRVEAYPTVVLELQNGQTRAQMGGLIVLESAFVGTFVKNTFPGSDFRVAFLFGYYTKSINFGYSFDLGSLNGKVFGFNTTIHEVTLTMKIKYKKLKRKYWWERKAIFGPEY</sequence>
<dbReference type="NCBIfam" id="TIGR03519">
    <property type="entry name" value="T9SS_PorP_fam"/>
    <property type="match status" value="1"/>
</dbReference>
<organism evidence="2 3">
    <name type="scientific">Williamwhitmania taraxaci</name>
    <dbReference type="NCBI Taxonomy" id="1640674"/>
    <lineage>
        <taxon>Bacteria</taxon>
        <taxon>Pseudomonadati</taxon>
        <taxon>Bacteroidota</taxon>
        <taxon>Bacteroidia</taxon>
        <taxon>Bacteroidales</taxon>
        <taxon>Williamwhitmaniaceae</taxon>
        <taxon>Williamwhitmania</taxon>
    </lineage>
</organism>
<reference evidence="2 3" key="1">
    <citation type="submission" date="2016-09" db="EMBL/GenBank/DDBJ databases">
        <authorList>
            <person name="Capua I."/>
            <person name="De Benedictis P."/>
            <person name="Joannis T."/>
            <person name="Lombin L.H."/>
            <person name="Cattoli G."/>
        </authorList>
    </citation>
    <scope>NUCLEOTIDE SEQUENCE [LARGE SCALE GENOMIC DNA]</scope>
    <source>
        <strain evidence="2 3">A7P-90m</strain>
    </source>
</reference>
<protein>
    <submittedName>
        <fullName evidence="2">Type IX secretion system membrane protein, PorP/SprF family</fullName>
    </submittedName>
</protein>
<keyword evidence="3" id="KW-1185">Reference proteome</keyword>
<dbReference type="RefSeq" id="WP_092434716.1">
    <property type="nucleotide sequence ID" value="NZ_FMYP01000003.1"/>
</dbReference>
<evidence type="ECO:0000313" key="3">
    <source>
        <dbReference type="Proteomes" id="UP000199452"/>
    </source>
</evidence>
<evidence type="ECO:0000256" key="1">
    <source>
        <dbReference type="SAM" id="SignalP"/>
    </source>
</evidence>
<dbReference type="EMBL" id="FMYP01000003">
    <property type="protein sequence ID" value="SDB84557.1"/>
    <property type="molecule type" value="Genomic_DNA"/>
</dbReference>
<dbReference type="InterPro" id="IPR019861">
    <property type="entry name" value="PorP/SprF_Bacteroidetes"/>
</dbReference>
<accession>A0A1G6GRA9</accession>
<dbReference type="AlphaFoldDB" id="A0A1G6GRA9"/>
<feature type="chain" id="PRO_5011666282" evidence="1">
    <location>
        <begin position="27"/>
        <end position="345"/>
    </location>
</feature>